<sequence>MREQELWRRIRAHVGAAHADTWARDVVLMDLGDRTVLEALDAGVGAQRVWRAVWSFLDLPESER</sequence>
<dbReference type="InterPro" id="IPR021408">
    <property type="entry name" value="DUF3046"/>
</dbReference>
<reference evidence="1 2" key="1">
    <citation type="submission" date="2020-03" db="EMBL/GenBank/DDBJ databases">
        <title>Propioniciclava sp. nov., isolated from Hydrophilus acuminatus.</title>
        <authorList>
            <person name="Hyun D.-W."/>
            <person name="Bae J.-W."/>
        </authorList>
    </citation>
    <scope>NUCLEOTIDE SEQUENCE [LARGE SCALE GENOMIC DNA]</scope>
    <source>
        <strain evidence="1 2">HDW11</strain>
    </source>
</reference>
<proteinExistence type="predicted"/>
<evidence type="ECO:0000313" key="1">
    <source>
        <dbReference type="EMBL" id="QIK73380.1"/>
    </source>
</evidence>
<dbReference type="AlphaFoldDB" id="A0A6G7Y9C8"/>
<dbReference type="Proteomes" id="UP000501058">
    <property type="component" value="Chromosome"/>
</dbReference>
<dbReference type="EMBL" id="CP049865">
    <property type="protein sequence ID" value="QIK73380.1"/>
    <property type="molecule type" value="Genomic_DNA"/>
</dbReference>
<dbReference type="KEGG" id="prv:G7070_15310"/>
<dbReference type="Pfam" id="PF11248">
    <property type="entry name" value="DUF3046"/>
    <property type="match status" value="1"/>
</dbReference>
<protein>
    <submittedName>
        <fullName evidence="1">DUF3046 domain-containing protein</fullName>
    </submittedName>
</protein>
<keyword evidence="2" id="KW-1185">Reference proteome</keyword>
<gene>
    <name evidence="1" type="ORF">G7070_15310</name>
</gene>
<evidence type="ECO:0000313" key="2">
    <source>
        <dbReference type="Proteomes" id="UP000501058"/>
    </source>
</evidence>
<accession>A0A6G7Y9C8</accession>
<organism evidence="1 2">
    <name type="scientific">Propioniciclava coleopterorum</name>
    <dbReference type="NCBI Taxonomy" id="2714937"/>
    <lineage>
        <taxon>Bacteria</taxon>
        <taxon>Bacillati</taxon>
        <taxon>Actinomycetota</taxon>
        <taxon>Actinomycetes</taxon>
        <taxon>Propionibacteriales</taxon>
        <taxon>Propionibacteriaceae</taxon>
        <taxon>Propioniciclava</taxon>
    </lineage>
</organism>
<name>A0A6G7Y9C8_9ACTN</name>
<dbReference type="RefSeq" id="WP_166234449.1">
    <property type="nucleotide sequence ID" value="NZ_CP049865.1"/>
</dbReference>